<sequence>MNDEAWVKWVDELELLLTTAILFWNSGTNTFDFRMGPMSPTIVDMAQVFGLRPSGIIVDVTHDWAPPSHPIVETTAEAKRRETGECGDVSDLSGDLEAEGELEANTRTFKQAKTVMVETSDFELEEQPNPKRATLTMKSKRAKTSKFSKPTSASQIFVGAVPLVGRKKQKASRPLASKEPSFVSSDEPLGKEMQHKVKEYQDAALKELELSLILHQFPVSTFGEPIVPKIPVVPEVTDLQSFRAAPTDIHEASEVPTSQPQVPLQVSVEDLGTVPPLLVRNVDFFQPSKEGTPPPYFSKTSKDLPRLALVSGTSVPEPASKRAKTTAMATFTLVPAPMAKVAPVVTVEGTTGTPSASSTSSLPDLVKKLGQIKNWMKKDFIISFNFKILHDAKKALVELYQAQLLSQTQYRYFLSFFENLRALRDQYQKAEQAANRVKCYQEKHVKGTTVLQKLVEEGSVMEEMIAVQLSSLKAEKVTFTDHLSQKVEEMEKISQEVEDSKA</sequence>
<protein>
    <submittedName>
        <fullName evidence="1">TMV resistance protein N-like</fullName>
    </submittedName>
</protein>
<reference evidence="2" key="2">
    <citation type="submission" date="2019-10" db="EMBL/GenBank/DDBJ databases">
        <title>A de novo genome assembly of a pear dwarfing rootstock.</title>
        <authorList>
            <person name="Wang F."/>
            <person name="Wang J."/>
            <person name="Li S."/>
            <person name="Zhang Y."/>
            <person name="Fang M."/>
            <person name="Ma L."/>
            <person name="Zhao Y."/>
            <person name="Jiang S."/>
        </authorList>
    </citation>
    <scope>NUCLEOTIDE SEQUENCE [LARGE SCALE GENOMIC DNA]</scope>
</reference>
<proteinExistence type="predicted"/>
<gene>
    <name evidence="1" type="ORF">D8674_024955</name>
</gene>
<evidence type="ECO:0000313" key="1">
    <source>
        <dbReference type="EMBL" id="KAB2622773.1"/>
    </source>
</evidence>
<dbReference type="AlphaFoldDB" id="A0A5N5H8B5"/>
<name>A0A5N5H8B5_9ROSA</name>
<accession>A0A5N5H8B5</accession>
<comment type="caution">
    <text evidence="1">The sequence shown here is derived from an EMBL/GenBank/DDBJ whole genome shotgun (WGS) entry which is preliminary data.</text>
</comment>
<reference evidence="1 2" key="3">
    <citation type="submission" date="2019-11" db="EMBL/GenBank/DDBJ databases">
        <title>A de novo genome assembly of a pear dwarfing rootstock.</title>
        <authorList>
            <person name="Wang F."/>
            <person name="Wang J."/>
            <person name="Li S."/>
            <person name="Zhang Y."/>
            <person name="Fang M."/>
            <person name="Ma L."/>
            <person name="Zhao Y."/>
            <person name="Jiang S."/>
        </authorList>
    </citation>
    <scope>NUCLEOTIDE SEQUENCE [LARGE SCALE GENOMIC DNA]</scope>
    <source>
        <strain evidence="1">S2</strain>
        <tissue evidence="1">Leaf</tissue>
    </source>
</reference>
<evidence type="ECO:0000313" key="2">
    <source>
        <dbReference type="Proteomes" id="UP000327157"/>
    </source>
</evidence>
<keyword evidence="2" id="KW-1185">Reference proteome</keyword>
<dbReference type="EMBL" id="SMOL01000231">
    <property type="protein sequence ID" value="KAB2622773.1"/>
    <property type="molecule type" value="Genomic_DNA"/>
</dbReference>
<reference evidence="1 2" key="1">
    <citation type="submission" date="2019-09" db="EMBL/GenBank/DDBJ databases">
        <authorList>
            <person name="Ou C."/>
        </authorList>
    </citation>
    <scope>NUCLEOTIDE SEQUENCE [LARGE SCALE GENOMIC DNA]</scope>
    <source>
        <strain evidence="1">S2</strain>
        <tissue evidence="1">Leaf</tissue>
    </source>
</reference>
<dbReference type="Proteomes" id="UP000327157">
    <property type="component" value="Chromosome 4"/>
</dbReference>
<organism evidence="1 2">
    <name type="scientific">Pyrus ussuriensis x Pyrus communis</name>
    <dbReference type="NCBI Taxonomy" id="2448454"/>
    <lineage>
        <taxon>Eukaryota</taxon>
        <taxon>Viridiplantae</taxon>
        <taxon>Streptophyta</taxon>
        <taxon>Embryophyta</taxon>
        <taxon>Tracheophyta</taxon>
        <taxon>Spermatophyta</taxon>
        <taxon>Magnoliopsida</taxon>
        <taxon>eudicotyledons</taxon>
        <taxon>Gunneridae</taxon>
        <taxon>Pentapetalae</taxon>
        <taxon>rosids</taxon>
        <taxon>fabids</taxon>
        <taxon>Rosales</taxon>
        <taxon>Rosaceae</taxon>
        <taxon>Amygdaloideae</taxon>
        <taxon>Maleae</taxon>
        <taxon>Pyrus</taxon>
    </lineage>
</organism>